<evidence type="ECO:0000313" key="3">
    <source>
        <dbReference type="Proteomes" id="UP000887567"/>
    </source>
</evidence>
<dbReference type="RefSeq" id="XP_028516339.1">
    <property type="nucleotide sequence ID" value="XM_028660538.1"/>
</dbReference>
<evidence type="ECO:0000259" key="1">
    <source>
        <dbReference type="Pfam" id="PF24764"/>
    </source>
</evidence>
<dbReference type="GO" id="GO:0003676">
    <property type="term" value="F:nucleic acid binding"/>
    <property type="evidence" value="ECO:0007669"/>
    <property type="project" value="InterPro"/>
</dbReference>
<dbReference type="PANTHER" id="PTHR46791">
    <property type="entry name" value="EXPRESSED PROTEIN"/>
    <property type="match status" value="1"/>
</dbReference>
<dbReference type="EnsemblMetazoa" id="XM_028660538.1">
    <property type="protein sequence ID" value="XP_028516339.1"/>
    <property type="gene ID" value="LOC114575527"/>
</dbReference>
<dbReference type="InterPro" id="IPR036397">
    <property type="entry name" value="RNaseH_sf"/>
</dbReference>
<protein>
    <recommendedName>
        <fullName evidence="1">Integrase core domain-containing protein</fullName>
    </recommendedName>
</protein>
<dbReference type="PANTHER" id="PTHR46791:SF5">
    <property type="entry name" value="CLR5 DOMAIN-CONTAINING PROTEIN-RELATED"/>
    <property type="match status" value="1"/>
</dbReference>
<dbReference type="SUPFAM" id="SSF53098">
    <property type="entry name" value="Ribonuclease H-like"/>
    <property type="match status" value="1"/>
</dbReference>
<dbReference type="Proteomes" id="UP000887567">
    <property type="component" value="Unplaced"/>
</dbReference>
<dbReference type="OMA" id="DEMLHIE"/>
<accession>A0A913YMH6</accession>
<dbReference type="GeneID" id="114575527"/>
<sequence>MTKATSPQAMVWKIVIHGGIDGFSRIPVYLHASNNNKASTVLELFTKAVSEYGLPSRVRCDLGGENYQVGTYMLEQRGTGRGSIIAGKSTHNQRIERLWRDVFEGCLGLFYQIFNYLESNGFLDVLNDVHMWCLHYVYMPILNKHLEAWKNAWIYHPLRSKKNKSPIQLWILGLHYTMQISSSDEGQINYNDYGIDWDGPVGSEDNGLVEVPATPSPISDEDLQQLSEQINPLVDDGNYGINTFIDTLQAVESILQNEAEQIL</sequence>
<dbReference type="Gene3D" id="3.30.420.10">
    <property type="entry name" value="Ribonuclease H-like superfamily/Ribonuclease H"/>
    <property type="match status" value="1"/>
</dbReference>
<dbReference type="InterPro" id="IPR012337">
    <property type="entry name" value="RNaseH-like_sf"/>
</dbReference>
<dbReference type="OrthoDB" id="5980853at2759"/>
<dbReference type="Pfam" id="PF24764">
    <property type="entry name" value="rva_4"/>
    <property type="match status" value="1"/>
</dbReference>
<reference evidence="2" key="1">
    <citation type="submission" date="2022-11" db="UniProtKB">
        <authorList>
            <consortium name="EnsemblMetazoa"/>
        </authorList>
    </citation>
    <scope>IDENTIFICATION</scope>
</reference>
<name>A0A913YMH6_EXADI</name>
<proteinExistence type="predicted"/>
<feature type="domain" description="Integrase core" evidence="1">
    <location>
        <begin position="10"/>
        <end position="179"/>
    </location>
</feature>
<evidence type="ECO:0000313" key="2">
    <source>
        <dbReference type="EnsemblMetazoa" id="XP_028516339.1"/>
    </source>
</evidence>
<keyword evidence="3" id="KW-1185">Reference proteome</keyword>
<organism evidence="2 3">
    <name type="scientific">Exaiptasia diaphana</name>
    <name type="common">Tropical sea anemone</name>
    <name type="synonym">Aiptasia pulchella</name>
    <dbReference type="NCBI Taxonomy" id="2652724"/>
    <lineage>
        <taxon>Eukaryota</taxon>
        <taxon>Metazoa</taxon>
        <taxon>Cnidaria</taxon>
        <taxon>Anthozoa</taxon>
        <taxon>Hexacorallia</taxon>
        <taxon>Actiniaria</taxon>
        <taxon>Aiptasiidae</taxon>
        <taxon>Exaiptasia</taxon>
    </lineage>
</organism>
<dbReference type="KEGG" id="epa:114575527"/>
<dbReference type="InterPro" id="IPR058913">
    <property type="entry name" value="Integrase_dom_put"/>
</dbReference>
<dbReference type="AlphaFoldDB" id="A0A913YMH6"/>